<dbReference type="Gene3D" id="2.60.120.920">
    <property type="match status" value="1"/>
</dbReference>
<dbReference type="PROSITE" id="PS51262">
    <property type="entry name" value="COS"/>
    <property type="match status" value="1"/>
</dbReference>
<dbReference type="PROSITE" id="PS50188">
    <property type="entry name" value="B302_SPRY"/>
    <property type="match status" value="1"/>
</dbReference>
<feature type="domain" description="B30.2/SPRY" evidence="2">
    <location>
        <begin position="238"/>
        <end position="427"/>
    </location>
</feature>
<feature type="domain" description="Fibronectin type-III" evidence="3">
    <location>
        <begin position="168"/>
        <end position="258"/>
    </location>
</feature>
<dbReference type="InterPro" id="IPR050617">
    <property type="entry name" value="E3_ligase_FN3/SPRY"/>
</dbReference>
<reference evidence="5" key="1">
    <citation type="journal article" date="2018" name="Biosci. Biotechnol. Biochem.">
        <title>Polysaccharide hydrolase of the hadal zone amphipods Hirondellea gigas.</title>
        <authorList>
            <person name="Kobayashi H."/>
            <person name="Nagahama T."/>
            <person name="Arai W."/>
            <person name="Sasagawa Y."/>
            <person name="Umeda M."/>
            <person name="Hayashi T."/>
            <person name="Nikaido I."/>
            <person name="Watanabe H."/>
            <person name="Oguri K."/>
            <person name="Kitazato H."/>
            <person name="Fujioka K."/>
            <person name="Kido Y."/>
            <person name="Takami H."/>
        </authorList>
    </citation>
    <scope>NUCLEOTIDE SEQUENCE</scope>
    <source>
        <tissue evidence="5">Whole body</tissue>
    </source>
</reference>
<dbReference type="PANTHER" id="PTHR24099:SF15">
    <property type="entry name" value="E3 UBIQUITIN-PROTEIN LIGASE TRIM9"/>
    <property type="match status" value="1"/>
</dbReference>
<dbReference type="SMART" id="SM00449">
    <property type="entry name" value="SPRY"/>
    <property type="match status" value="1"/>
</dbReference>
<dbReference type="FunFam" id="2.60.40.10:FF:000178">
    <property type="entry name" value="E3 ubiquitin-protein ligase TRIM9 isoform X1"/>
    <property type="match status" value="1"/>
</dbReference>
<dbReference type="CDD" id="cd00063">
    <property type="entry name" value="FN3"/>
    <property type="match status" value="1"/>
</dbReference>
<dbReference type="SUPFAM" id="SSF49265">
    <property type="entry name" value="Fibronectin type III"/>
    <property type="match status" value="1"/>
</dbReference>
<dbReference type="InterPro" id="IPR013320">
    <property type="entry name" value="ConA-like_dom_sf"/>
</dbReference>
<dbReference type="InterPro" id="IPR036116">
    <property type="entry name" value="FN3_sf"/>
</dbReference>
<organism evidence="5">
    <name type="scientific">Hirondellea gigas</name>
    <dbReference type="NCBI Taxonomy" id="1518452"/>
    <lineage>
        <taxon>Eukaryota</taxon>
        <taxon>Metazoa</taxon>
        <taxon>Ecdysozoa</taxon>
        <taxon>Arthropoda</taxon>
        <taxon>Crustacea</taxon>
        <taxon>Multicrustacea</taxon>
        <taxon>Malacostraca</taxon>
        <taxon>Eumalacostraca</taxon>
        <taxon>Peracarida</taxon>
        <taxon>Amphipoda</taxon>
        <taxon>Amphilochidea</taxon>
        <taxon>Lysianassida</taxon>
        <taxon>Lysianassidira</taxon>
        <taxon>Lysianassoidea</taxon>
        <taxon>Lysianassidae</taxon>
        <taxon>Hirondellea</taxon>
    </lineage>
</organism>
<dbReference type="Gene3D" id="2.60.40.10">
    <property type="entry name" value="Immunoglobulins"/>
    <property type="match status" value="1"/>
</dbReference>
<dbReference type="GO" id="GO:0007411">
    <property type="term" value="P:axon guidance"/>
    <property type="evidence" value="ECO:0007669"/>
    <property type="project" value="TreeGrafter"/>
</dbReference>
<dbReference type="InterPro" id="IPR001870">
    <property type="entry name" value="B30.2/SPRY"/>
</dbReference>
<protein>
    <submittedName>
        <fullName evidence="5">E3 ubiquitin-protein ligase TRIM9-like</fullName>
    </submittedName>
</protein>
<dbReference type="InterPro" id="IPR003961">
    <property type="entry name" value="FN3_dom"/>
</dbReference>
<evidence type="ECO:0000259" key="2">
    <source>
        <dbReference type="PROSITE" id="PS50188"/>
    </source>
</evidence>
<dbReference type="PROSITE" id="PS50853">
    <property type="entry name" value="FN3"/>
    <property type="match status" value="1"/>
</dbReference>
<evidence type="ECO:0000313" key="5">
    <source>
        <dbReference type="EMBL" id="LAB68770.1"/>
    </source>
</evidence>
<dbReference type="InterPro" id="IPR003877">
    <property type="entry name" value="SPRY_dom"/>
</dbReference>
<evidence type="ECO:0000259" key="4">
    <source>
        <dbReference type="PROSITE" id="PS51262"/>
    </source>
</evidence>
<keyword evidence="1" id="KW-0175">Coiled coil</keyword>
<dbReference type="EMBL" id="IACF01003142">
    <property type="protein sequence ID" value="LAB68770.1"/>
    <property type="molecule type" value="mRNA"/>
</dbReference>
<dbReference type="SUPFAM" id="SSF49899">
    <property type="entry name" value="Concanavalin A-like lectins/glucanases"/>
    <property type="match status" value="1"/>
</dbReference>
<accession>A0A2P2I4H5</accession>
<dbReference type="PANTHER" id="PTHR24099">
    <property type="entry name" value="E3 UBIQUITIN-PROTEIN LIGASE TRIM36-RELATED"/>
    <property type="match status" value="1"/>
</dbReference>
<evidence type="ECO:0000259" key="3">
    <source>
        <dbReference type="PROSITE" id="PS50853"/>
    </source>
</evidence>
<dbReference type="AlphaFoldDB" id="A0A2P2I4H5"/>
<sequence>MKLELQQLSEKAKAASELIHRLKEQPGQIEECADQLESSIVEKVAAMEEALHQRRDSLLAWLQQRKENKVEEVRQRIAEATQSLQSTTVGLQFHIEAVKESDPVCFMEANDVLSKRIEELRLGWEEALEQEAQEGHATQHLLEYQLDERPLIDAIAGLTFLQFQVPGVPAFVPSECSSVNNAVTIAWCPQPPLHHTAFSLQIDDGNQGDFKEVYMGDECVCTIDGLHFNSVYRARVRALNNTGHSDYTLPLTLHTAEVACFTMESNHPDLVLSEEGFRVSCDSYEHRVCVGGVGFSRGVHYWEFSLINYDTNADIAFGVAAKGVNSEAILGKCGRGWCRYVDRERAWMMHSGEHFNRSPGGVKEGDVVGVRLNTDIRTLTFYLNQVQQCSMLLKVIGAAAATVFYPAVSMSRGVTLQLHTGLPTPTDTPI</sequence>
<dbReference type="GO" id="GO:0043005">
    <property type="term" value="C:neuron projection"/>
    <property type="evidence" value="ECO:0007669"/>
    <property type="project" value="TreeGrafter"/>
</dbReference>
<evidence type="ECO:0000256" key="1">
    <source>
        <dbReference type="ARBA" id="ARBA00023054"/>
    </source>
</evidence>
<dbReference type="InterPro" id="IPR043136">
    <property type="entry name" value="B30.2/SPRY_sf"/>
</dbReference>
<proteinExistence type="evidence at transcript level"/>
<dbReference type="Pfam" id="PF00622">
    <property type="entry name" value="SPRY"/>
    <property type="match status" value="1"/>
</dbReference>
<name>A0A2P2I4H5_9CRUS</name>
<dbReference type="InterPro" id="IPR017903">
    <property type="entry name" value="COS_domain"/>
</dbReference>
<dbReference type="InterPro" id="IPR013783">
    <property type="entry name" value="Ig-like_fold"/>
</dbReference>
<feature type="domain" description="COS" evidence="4">
    <location>
        <begin position="98"/>
        <end position="161"/>
    </location>
</feature>